<dbReference type="EMBL" id="JAKFHA010000001">
    <property type="protein sequence ID" value="MCF2525652.1"/>
    <property type="molecule type" value="Genomic_DNA"/>
</dbReference>
<accession>A0AA41PU67</accession>
<keyword evidence="1" id="KW-0472">Membrane</keyword>
<dbReference type="Gene3D" id="3.40.50.300">
    <property type="entry name" value="P-loop containing nucleotide triphosphate hydrolases"/>
    <property type="match status" value="1"/>
</dbReference>
<gene>
    <name evidence="2" type="ORF">LZ495_00215</name>
</gene>
<dbReference type="SUPFAM" id="SSF52540">
    <property type="entry name" value="P-loop containing nucleoside triphosphate hydrolases"/>
    <property type="match status" value="1"/>
</dbReference>
<name>A0AA41PU67_9ACTN</name>
<evidence type="ECO:0000313" key="2">
    <source>
        <dbReference type="EMBL" id="MCF2525652.1"/>
    </source>
</evidence>
<dbReference type="RefSeq" id="WP_235049686.1">
    <property type="nucleotide sequence ID" value="NZ_JAKFHA010000001.1"/>
</dbReference>
<dbReference type="AlphaFoldDB" id="A0AA41PU67"/>
<organism evidence="2 3">
    <name type="scientific">Yinghuangia soli</name>
    <dbReference type="NCBI Taxonomy" id="2908204"/>
    <lineage>
        <taxon>Bacteria</taxon>
        <taxon>Bacillati</taxon>
        <taxon>Actinomycetota</taxon>
        <taxon>Actinomycetes</taxon>
        <taxon>Kitasatosporales</taxon>
        <taxon>Streptomycetaceae</taxon>
        <taxon>Yinghuangia</taxon>
    </lineage>
</organism>
<feature type="transmembrane region" description="Helical" evidence="1">
    <location>
        <begin position="529"/>
        <end position="548"/>
    </location>
</feature>
<keyword evidence="1" id="KW-0812">Transmembrane</keyword>
<feature type="transmembrane region" description="Helical" evidence="1">
    <location>
        <begin position="431"/>
        <end position="452"/>
    </location>
</feature>
<keyword evidence="3" id="KW-1185">Reference proteome</keyword>
<feature type="transmembrane region" description="Helical" evidence="1">
    <location>
        <begin position="28"/>
        <end position="46"/>
    </location>
</feature>
<protein>
    <recommendedName>
        <fullName evidence="4">NACHT domain-containing protein</fullName>
    </recommendedName>
</protein>
<evidence type="ECO:0008006" key="4">
    <source>
        <dbReference type="Google" id="ProtNLM"/>
    </source>
</evidence>
<evidence type="ECO:0000256" key="1">
    <source>
        <dbReference type="SAM" id="Phobius"/>
    </source>
</evidence>
<sequence length="685" mass="71887">MLVLAAGAALLLPDSTKGDVDPAGILVGSAGLVAAIGALWFAWVTLRHADADPEATAVRLAGQVLAAETRARAHLLGGDAAVIDVRFVFHAETGHNAEGALPDGTLGAVAAYYRALRPGRLVITGAPGAGKTVAAIELMLALLDRRVAGEPVPVRMSLASWSEITAGETGAKDPELFTAWLTRTLIDTYRLRPAAAAALVSAGLVLPVLDGLDEMDAADNGSSAYHSRARRALEVLNAYQLGAGRAPLVLTCRSAPYRHLQAVDVWARDAARVEITDVTPAQARDFIRRSAANPQRWQAVLDHLDTAPSGPLARGLATPWRLTIAVAAHEQRDRRTGAYANSPRDLLAPGLDTDGKVRSHLIRLLVATTAADRSPPGGADARRVRTWLGTLAVYLNTNTATPRVIAGRTLSGTDLVPHELWPIPGRVRARVVHGIVCLAAGAAALTGAVGLIKLAGDATINPLSMLWSAVVLPGVLVGPSLAWPTPERIDPDRLRTAHGRRTLVRGLGMGAVIGATVMGYFGVAESPGVGFLFAVPLGVATGLTFGFASERMFTPADEALEVAEPGGVIRGDTVFGLFFSAAFGAAFVAATVGLGWLKGAGSFAIHVGAAVGLMGAGVIGCVLARVSLRYLALLICTRRTTPLPWRLGRFLAWGEHVGLLRIAGNAYQFRHRELQDWLADPANRL</sequence>
<feature type="transmembrane region" description="Helical" evidence="1">
    <location>
        <begin position="574"/>
        <end position="597"/>
    </location>
</feature>
<comment type="caution">
    <text evidence="2">The sequence shown here is derived from an EMBL/GenBank/DDBJ whole genome shotgun (WGS) entry which is preliminary data.</text>
</comment>
<dbReference type="Proteomes" id="UP001165378">
    <property type="component" value="Unassembled WGS sequence"/>
</dbReference>
<proteinExistence type="predicted"/>
<keyword evidence="1" id="KW-1133">Transmembrane helix</keyword>
<reference evidence="2" key="1">
    <citation type="submission" date="2022-01" db="EMBL/GenBank/DDBJ databases">
        <title>Genome-Based Taxonomic Classification of the Phylum Actinobacteria.</title>
        <authorList>
            <person name="Gao Y."/>
        </authorList>
    </citation>
    <scope>NUCLEOTIDE SEQUENCE</scope>
    <source>
        <strain evidence="2">KLBMP 8922</strain>
    </source>
</reference>
<evidence type="ECO:0000313" key="3">
    <source>
        <dbReference type="Proteomes" id="UP001165378"/>
    </source>
</evidence>
<dbReference type="InterPro" id="IPR027417">
    <property type="entry name" value="P-loop_NTPase"/>
</dbReference>
<feature type="transmembrane region" description="Helical" evidence="1">
    <location>
        <begin position="503"/>
        <end position="523"/>
    </location>
</feature>
<feature type="transmembrane region" description="Helical" evidence="1">
    <location>
        <begin position="603"/>
        <end position="624"/>
    </location>
</feature>
<feature type="transmembrane region" description="Helical" evidence="1">
    <location>
        <begin position="464"/>
        <end position="483"/>
    </location>
</feature>